<dbReference type="InterPro" id="IPR007219">
    <property type="entry name" value="XnlR_reg_dom"/>
</dbReference>
<feature type="domain" description="Xylanolytic transcriptional activator regulatory" evidence="2">
    <location>
        <begin position="255"/>
        <end position="325"/>
    </location>
</feature>
<evidence type="ECO:0000256" key="1">
    <source>
        <dbReference type="ARBA" id="ARBA00023242"/>
    </source>
</evidence>
<dbReference type="GO" id="GO:0006351">
    <property type="term" value="P:DNA-templated transcription"/>
    <property type="evidence" value="ECO:0007669"/>
    <property type="project" value="InterPro"/>
</dbReference>
<dbReference type="AlphaFoldDB" id="A0AAD6DII6"/>
<reference evidence="3 4" key="1">
    <citation type="journal article" date="2023" name="IMA Fungus">
        <title>Comparative genomic study of the Penicillium genus elucidates a diverse pangenome and 15 lateral gene transfer events.</title>
        <authorList>
            <person name="Petersen C."/>
            <person name="Sorensen T."/>
            <person name="Nielsen M.R."/>
            <person name="Sondergaard T.E."/>
            <person name="Sorensen J.L."/>
            <person name="Fitzpatrick D.A."/>
            <person name="Frisvad J.C."/>
            <person name="Nielsen K.L."/>
        </authorList>
    </citation>
    <scope>NUCLEOTIDE SEQUENCE [LARGE SCALE GENOMIC DNA]</scope>
    <source>
        <strain evidence="3 4">IBT 29057</strain>
    </source>
</reference>
<name>A0AAD6DII6_9EURO</name>
<evidence type="ECO:0000259" key="2">
    <source>
        <dbReference type="SMART" id="SM00906"/>
    </source>
</evidence>
<evidence type="ECO:0000313" key="4">
    <source>
        <dbReference type="Proteomes" id="UP001216150"/>
    </source>
</evidence>
<evidence type="ECO:0000313" key="3">
    <source>
        <dbReference type="EMBL" id="KAJ5585655.1"/>
    </source>
</evidence>
<dbReference type="SMART" id="SM00906">
    <property type="entry name" value="Fungal_trans"/>
    <property type="match status" value="1"/>
</dbReference>
<dbReference type="EMBL" id="JAQJAC010000004">
    <property type="protein sequence ID" value="KAJ5585655.1"/>
    <property type="molecule type" value="Genomic_DNA"/>
</dbReference>
<dbReference type="PANTHER" id="PTHR47425:SF3">
    <property type="entry name" value="ZN(II)2CYS6 TRANSCRIPTION FACTOR (EUROFUNG)"/>
    <property type="match status" value="1"/>
</dbReference>
<accession>A0AAD6DII6</accession>
<dbReference type="PANTHER" id="PTHR47425">
    <property type="entry name" value="FARB-RELATED"/>
    <property type="match status" value="1"/>
</dbReference>
<proteinExistence type="predicted"/>
<comment type="caution">
    <text evidence="3">The sequence shown here is derived from an EMBL/GenBank/DDBJ whole genome shotgun (WGS) entry which is preliminary data.</text>
</comment>
<sequence length="575" mass="65311">MGSVVGVLRGYVDTVSEGKCGVTLQIVARLAPIARILESNVWQQQRETIFRRELFLQKWKDVEVEALFKSIATYENYDRESKGETVNLQNRIISPSPIMNEWAFGYLIDEPRPAFIKTSSAHLEDCEMQYLRVKGALSIPKEEFRRDLLRAFIRRVYYVFPMVNIFDFLSAIVLDDGRHPISLLLFQAVMLSAIPYINIDRLVVEGFCSRKQAQDVFLQRVMALYNVGYETEQLPMIQASFLLSLTDDPVAVKDSWYWLGTSLSFAQAVNFHLDTPGYCKGEKGLPRRIWWSIFTQDKILALSMKYPCRIRDDTYQVPMLVLDDFELHRADPAIHSIVGQDMRIQDTEYQKKLALITIQTATMSVVIGEILMLQYIPSLRASSNGELPSITVIPRRTATRQDIRLYESKLALCMKFQNAESQWNGAEANRHLGTSEGETLLLIQAETSLMHLTTLMALYRPQVRPAQSATSIGSDLQVYSQHQAKSVATEILEICNILKENGLLPQLSHTTVLSVYQAALIHLSFLNSADAVEQMLGFNKFDQLVRLLKDMDDIHITAKLGASLLHSIVQKAAFV</sequence>
<dbReference type="InterPro" id="IPR052761">
    <property type="entry name" value="Fungal_Detox/Toxin_TFs"/>
</dbReference>
<protein>
    <submittedName>
        <fullName evidence="3">C6 transcription factor (Ctf1B)</fullName>
    </submittedName>
</protein>
<keyword evidence="1" id="KW-0539">Nucleus</keyword>
<keyword evidence="4" id="KW-1185">Reference proteome</keyword>
<dbReference type="GO" id="GO:0003677">
    <property type="term" value="F:DNA binding"/>
    <property type="evidence" value="ECO:0007669"/>
    <property type="project" value="InterPro"/>
</dbReference>
<gene>
    <name evidence="3" type="ORF">N7450_005442</name>
</gene>
<dbReference type="Proteomes" id="UP001216150">
    <property type="component" value="Unassembled WGS sequence"/>
</dbReference>
<dbReference type="Pfam" id="PF04082">
    <property type="entry name" value="Fungal_trans"/>
    <property type="match status" value="1"/>
</dbReference>
<dbReference type="CDD" id="cd12148">
    <property type="entry name" value="fungal_TF_MHR"/>
    <property type="match status" value="1"/>
</dbReference>
<organism evidence="3 4">
    <name type="scientific">Penicillium hetheringtonii</name>
    <dbReference type="NCBI Taxonomy" id="911720"/>
    <lineage>
        <taxon>Eukaryota</taxon>
        <taxon>Fungi</taxon>
        <taxon>Dikarya</taxon>
        <taxon>Ascomycota</taxon>
        <taxon>Pezizomycotina</taxon>
        <taxon>Eurotiomycetes</taxon>
        <taxon>Eurotiomycetidae</taxon>
        <taxon>Eurotiales</taxon>
        <taxon>Aspergillaceae</taxon>
        <taxon>Penicillium</taxon>
    </lineage>
</organism>
<dbReference type="GO" id="GO:0008270">
    <property type="term" value="F:zinc ion binding"/>
    <property type="evidence" value="ECO:0007669"/>
    <property type="project" value="InterPro"/>
</dbReference>